<evidence type="ECO:0008006" key="4">
    <source>
        <dbReference type="Google" id="ProtNLM"/>
    </source>
</evidence>
<gene>
    <name evidence="2" type="ORF">K443DRAFT_9294</name>
</gene>
<protein>
    <recommendedName>
        <fullName evidence="4">EKC/KEOPS complex subunit GON7</fullName>
    </recommendedName>
</protein>
<dbReference type="HOGENOM" id="CLU_2360045_0_0_1"/>
<organism evidence="2 3">
    <name type="scientific">Laccaria amethystina LaAM-08-1</name>
    <dbReference type="NCBI Taxonomy" id="1095629"/>
    <lineage>
        <taxon>Eukaryota</taxon>
        <taxon>Fungi</taxon>
        <taxon>Dikarya</taxon>
        <taxon>Basidiomycota</taxon>
        <taxon>Agaricomycotina</taxon>
        <taxon>Agaricomycetes</taxon>
        <taxon>Agaricomycetidae</taxon>
        <taxon>Agaricales</taxon>
        <taxon>Agaricineae</taxon>
        <taxon>Hydnangiaceae</taxon>
        <taxon>Laccaria</taxon>
    </lineage>
</organism>
<dbReference type="OrthoDB" id="3231188at2759"/>
<evidence type="ECO:0000256" key="1">
    <source>
        <dbReference type="SAM" id="MobiDB-lite"/>
    </source>
</evidence>
<keyword evidence="3" id="KW-1185">Reference proteome</keyword>
<proteinExistence type="predicted"/>
<dbReference type="Proteomes" id="UP000054477">
    <property type="component" value="Unassembled WGS sequence"/>
</dbReference>
<dbReference type="EMBL" id="KN838673">
    <property type="protein sequence ID" value="KIJ98242.1"/>
    <property type="molecule type" value="Genomic_DNA"/>
</dbReference>
<dbReference type="AlphaFoldDB" id="A0A0C9XQE7"/>
<name>A0A0C9XQE7_9AGAR</name>
<reference evidence="3" key="2">
    <citation type="submission" date="2015-01" db="EMBL/GenBank/DDBJ databases">
        <title>Evolutionary Origins and Diversification of the Mycorrhizal Mutualists.</title>
        <authorList>
            <consortium name="DOE Joint Genome Institute"/>
            <consortium name="Mycorrhizal Genomics Consortium"/>
            <person name="Kohler A."/>
            <person name="Kuo A."/>
            <person name="Nagy L.G."/>
            <person name="Floudas D."/>
            <person name="Copeland A."/>
            <person name="Barry K.W."/>
            <person name="Cichocki N."/>
            <person name="Veneault-Fourrey C."/>
            <person name="LaButti K."/>
            <person name="Lindquist E.A."/>
            <person name="Lipzen A."/>
            <person name="Lundell T."/>
            <person name="Morin E."/>
            <person name="Murat C."/>
            <person name="Riley R."/>
            <person name="Ohm R."/>
            <person name="Sun H."/>
            <person name="Tunlid A."/>
            <person name="Henrissat B."/>
            <person name="Grigoriev I.V."/>
            <person name="Hibbett D.S."/>
            <person name="Martin F."/>
        </authorList>
    </citation>
    <scope>NUCLEOTIDE SEQUENCE [LARGE SCALE GENOMIC DNA]</scope>
    <source>
        <strain evidence="3">LaAM-08-1</strain>
    </source>
</reference>
<evidence type="ECO:0000313" key="3">
    <source>
        <dbReference type="Proteomes" id="UP000054477"/>
    </source>
</evidence>
<evidence type="ECO:0000313" key="2">
    <source>
        <dbReference type="EMBL" id="KIJ98242.1"/>
    </source>
</evidence>
<sequence length="96" mass="10487">MPHHFQPPSLDTIHSDDGEEFAGLDDVMGTTSSDDDIDKATAGVKIPAVREHPTYEDYEDALKAAQLQLGSLTKLVKEQAVTIAALKAKQPKRSRK</sequence>
<reference evidence="2 3" key="1">
    <citation type="submission" date="2014-04" db="EMBL/GenBank/DDBJ databases">
        <authorList>
            <consortium name="DOE Joint Genome Institute"/>
            <person name="Kuo A."/>
            <person name="Kohler A."/>
            <person name="Nagy L.G."/>
            <person name="Floudas D."/>
            <person name="Copeland A."/>
            <person name="Barry K.W."/>
            <person name="Cichocki N."/>
            <person name="Veneault-Fourrey C."/>
            <person name="LaButti K."/>
            <person name="Lindquist E.A."/>
            <person name="Lipzen A."/>
            <person name="Lundell T."/>
            <person name="Morin E."/>
            <person name="Murat C."/>
            <person name="Sun H."/>
            <person name="Tunlid A."/>
            <person name="Henrissat B."/>
            <person name="Grigoriev I.V."/>
            <person name="Hibbett D.S."/>
            <person name="Martin F."/>
            <person name="Nordberg H.P."/>
            <person name="Cantor M.N."/>
            <person name="Hua S.X."/>
        </authorList>
    </citation>
    <scope>NUCLEOTIDE SEQUENCE [LARGE SCALE GENOMIC DNA]</scope>
    <source>
        <strain evidence="2 3">LaAM-08-1</strain>
    </source>
</reference>
<accession>A0A0C9XQE7</accession>
<feature type="region of interest" description="Disordered" evidence="1">
    <location>
        <begin position="1"/>
        <end position="39"/>
    </location>
</feature>